<reference evidence="2 3" key="1">
    <citation type="submission" date="2024-02" db="EMBL/GenBank/DDBJ databases">
        <authorList>
            <person name="Daric V."/>
            <person name="Darras S."/>
        </authorList>
    </citation>
    <scope>NUCLEOTIDE SEQUENCE [LARGE SCALE GENOMIC DNA]</scope>
</reference>
<evidence type="ECO:0000256" key="1">
    <source>
        <dbReference type="SAM" id="SignalP"/>
    </source>
</evidence>
<dbReference type="Proteomes" id="UP001642483">
    <property type="component" value="Unassembled WGS sequence"/>
</dbReference>
<feature type="signal peptide" evidence="1">
    <location>
        <begin position="1"/>
        <end position="21"/>
    </location>
</feature>
<sequence length="478" mass="53743">MTKKIVFALLFPGFIVGACLAFSPYNSLTNKHEENNISTVCTLSMFGGDENALRSCMTAYALQHNWFPSPISGLFSYQTWNGFDGFWQNGAVLETLANFMYYGNNTMYKSVITGSLRDVYSLLESYYPQPSFDDMGWYGLSYARIHEVLGPGNDDPSYGFLYEAKQIYDWIWDNGWDKNVSCDGGFWFDQTQKSKQTVENAQMLQLGSKLYRLTKDASIVPRIEKTWKFLESNVIVSNETYLVADGLRNNCSSDQNFGPTYNMGLMIGGLVEAAPVLNKTVQLIPLAHKIATATIHLATKNGVLVEYCAPNCDDDAKMFKGIFLRNLRYLIDYTKKYKDPIGLDNLPLYQQFIQHNCDTAWEKNRCEPTESNCTVIYKDGKSLHNTTVGPVFGIHFAGPFNYSAPMQQTCVLDLFVSAILENTKCVGSTCGFDPPIPQPSPLTCADNPCPVDQPCCEYQQEYYTCCESTQKCQSGECL</sequence>
<dbReference type="SUPFAM" id="SSF48208">
    <property type="entry name" value="Six-hairpin glycosidases"/>
    <property type="match status" value="1"/>
</dbReference>
<dbReference type="Pfam" id="PF03663">
    <property type="entry name" value="Glyco_hydro_76"/>
    <property type="match status" value="1"/>
</dbReference>
<evidence type="ECO:0000313" key="3">
    <source>
        <dbReference type="Proteomes" id="UP001642483"/>
    </source>
</evidence>
<protein>
    <submittedName>
        <fullName evidence="2">Uncharacterized protein</fullName>
    </submittedName>
</protein>
<proteinExistence type="predicted"/>
<dbReference type="InterPro" id="IPR053169">
    <property type="entry name" value="MUG_Protein"/>
</dbReference>
<feature type="chain" id="PRO_5047281960" evidence="1">
    <location>
        <begin position="22"/>
        <end position="478"/>
    </location>
</feature>
<keyword evidence="3" id="KW-1185">Reference proteome</keyword>
<organism evidence="2 3">
    <name type="scientific">Clavelina lepadiformis</name>
    <name type="common">Light-bulb sea squirt</name>
    <name type="synonym">Ascidia lepadiformis</name>
    <dbReference type="NCBI Taxonomy" id="159417"/>
    <lineage>
        <taxon>Eukaryota</taxon>
        <taxon>Metazoa</taxon>
        <taxon>Chordata</taxon>
        <taxon>Tunicata</taxon>
        <taxon>Ascidiacea</taxon>
        <taxon>Aplousobranchia</taxon>
        <taxon>Clavelinidae</taxon>
        <taxon>Clavelina</taxon>
    </lineage>
</organism>
<dbReference type="PROSITE" id="PS51257">
    <property type="entry name" value="PROKAR_LIPOPROTEIN"/>
    <property type="match status" value="1"/>
</dbReference>
<dbReference type="InterPro" id="IPR008928">
    <property type="entry name" value="6-hairpin_glycosidase_sf"/>
</dbReference>
<comment type="caution">
    <text evidence="2">The sequence shown here is derived from an EMBL/GenBank/DDBJ whole genome shotgun (WGS) entry which is preliminary data.</text>
</comment>
<dbReference type="PANTHER" id="PTHR47791">
    <property type="entry name" value="MEIOTICALLY UP-REGULATED GENE 191 PROTEIN"/>
    <property type="match status" value="1"/>
</dbReference>
<dbReference type="Gene3D" id="1.50.10.20">
    <property type="match status" value="1"/>
</dbReference>
<dbReference type="InterPro" id="IPR005198">
    <property type="entry name" value="Glyco_hydro_76"/>
</dbReference>
<accession>A0ABP0GXD9</accession>
<name>A0ABP0GXD9_CLALP</name>
<evidence type="ECO:0000313" key="2">
    <source>
        <dbReference type="EMBL" id="CAK8696237.1"/>
    </source>
</evidence>
<dbReference type="PANTHER" id="PTHR47791:SF3">
    <property type="entry name" value="MEIOTICALLY UP-REGULATED GENE 191 PROTEIN"/>
    <property type="match status" value="1"/>
</dbReference>
<gene>
    <name evidence="2" type="ORF">CVLEPA_LOCUS29408</name>
</gene>
<dbReference type="EMBL" id="CAWYQH010000152">
    <property type="protein sequence ID" value="CAK8696237.1"/>
    <property type="molecule type" value="Genomic_DNA"/>
</dbReference>
<keyword evidence="1" id="KW-0732">Signal</keyword>